<dbReference type="InterPro" id="IPR006342">
    <property type="entry name" value="FkbM_mtfrase"/>
</dbReference>
<organism evidence="2">
    <name type="scientific">uncultured Frankineae bacterium</name>
    <dbReference type="NCBI Taxonomy" id="437475"/>
    <lineage>
        <taxon>Bacteria</taxon>
        <taxon>Bacillati</taxon>
        <taxon>Actinomycetota</taxon>
        <taxon>Actinomycetes</taxon>
        <taxon>Frankiales</taxon>
        <taxon>environmental samples</taxon>
    </lineage>
</organism>
<dbReference type="PANTHER" id="PTHR34203:SF15">
    <property type="entry name" value="SLL1173 PROTEIN"/>
    <property type="match status" value="1"/>
</dbReference>
<dbReference type="InterPro" id="IPR029063">
    <property type="entry name" value="SAM-dependent_MTases_sf"/>
</dbReference>
<protein>
    <submittedName>
        <fullName evidence="2">Methyltransferase, FkbM family</fullName>
    </submittedName>
</protein>
<dbReference type="AlphaFoldDB" id="A0A6J4MJ27"/>
<reference evidence="2" key="1">
    <citation type="submission" date="2020-02" db="EMBL/GenBank/DDBJ databases">
        <authorList>
            <person name="Meier V. D."/>
        </authorList>
    </citation>
    <scope>NUCLEOTIDE SEQUENCE</scope>
    <source>
        <strain evidence="2">AVDCRST_MAG16</strain>
    </source>
</reference>
<keyword evidence="2" id="KW-0808">Transferase</keyword>
<name>A0A6J4MJ27_9ACTN</name>
<dbReference type="GO" id="GO:0008168">
    <property type="term" value="F:methyltransferase activity"/>
    <property type="evidence" value="ECO:0007669"/>
    <property type="project" value="UniProtKB-KW"/>
</dbReference>
<dbReference type="GO" id="GO:0032259">
    <property type="term" value="P:methylation"/>
    <property type="evidence" value="ECO:0007669"/>
    <property type="project" value="UniProtKB-KW"/>
</dbReference>
<accession>A0A6J4MJ27</accession>
<gene>
    <name evidence="2" type="ORF">AVDCRST_MAG16-2718</name>
</gene>
<dbReference type="Gene3D" id="3.40.50.150">
    <property type="entry name" value="Vaccinia Virus protein VP39"/>
    <property type="match status" value="1"/>
</dbReference>
<dbReference type="InterPro" id="IPR052514">
    <property type="entry name" value="SAM-dependent_MTase"/>
</dbReference>
<dbReference type="Pfam" id="PF05050">
    <property type="entry name" value="Methyltransf_21"/>
    <property type="match status" value="1"/>
</dbReference>
<evidence type="ECO:0000259" key="1">
    <source>
        <dbReference type="Pfam" id="PF05050"/>
    </source>
</evidence>
<dbReference type="PANTHER" id="PTHR34203">
    <property type="entry name" value="METHYLTRANSFERASE, FKBM FAMILY PROTEIN"/>
    <property type="match status" value="1"/>
</dbReference>
<proteinExistence type="predicted"/>
<keyword evidence="2" id="KW-0489">Methyltransferase</keyword>
<feature type="domain" description="Methyltransferase FkbM" evidence="1">
    <location>
        <begin position="82"/>
        <end position="240"/>
    </location>
</feature>
<dbReference type="EMBL" id="CADCUE010000257">
    <property type="protein sequence ID" value="CAA9356785.1"/>
    <property type="molecule type" value="Genomic_DNA"/>
</dbReference>
<dbReference type="NCBIfam" id="TIGR01444">
    <property type="entry name" value="fkbM_fam"/>
    <property type="match status" value="1"/>
</dbReference>
<sequence length="274" mass="30226">MTPKGITPRRVVNHARWRAMQLRKAALNAYYRRAGLELSARGLRACGVSTSDKHVFGEIFGDEDAYRLDVVVPLMRGGTVVEVGAHKGYFTVLAGSAADRVVVFEPTERNYEYVLRNVALNGLTNVTAVQAAVSDTAGVKPFTLSAVNDARHTFFSTRYSGSGTTVEVRCVTLPEALEEHGVEHVDLLKLDCEGSEYDALLSCDAPVLARIDHIVAELHESRTIPHTRSDLISHLARHGFTAELYDEHVRGDLRTCMAFFSAQRDRGSGTPRER</sequence>
<evidence type="ECO:0000313" key="2">
    <source>
        <dbReference type="EMBL" id="CAA9356785.1"/>
    </source>
</evidence>
<dbReference type="SUPFAM" id="SSF53335">
    <property type="entry name" value="S-adenosyl-L-methionine-dependent methyltransferases"/>
    <property type="match status" value="1"/>
</dbReference>